<comment type="caution">
    <text evidence="1">The sequence shown here is derived from an EMBL/GenBank/DDBJ whole genome shotgun (WGS) entry which is preliminary data.</text>
</comment>
<sequence>MKNIFRIRKKKDRVGKEIDFKNSWAVSKLEDKLEFFKRILTLVPDNSIWAIEGMSDMKLIEYLQTFPIEDSLIVNKGTIWPKQKTLKVLINPISRKSLIQNITFENLDWEIIHQHIYNDEKFYLTSYDNLHEACTWISN</sequence>
<evidence type="ECO:0008006" key="3">
    <source>
        <dbReference type="Google" id="ProtNLM"/>
    </source>
</evidence>
<dbReference type="Proteomes" id="UP000605676">
    <property type="component" value="Unassembled WGS sequence"/>
</dbReference>
<gene>
    <name evidence="1" type="ORF">JIV24_22050</name>
</gene>
<reference evidence="1 2" key="1">
    <citation type="submission" date="2021-01" db="EMBL/GenBank/DDBJ databases">
        <title>Carboxyliciviraga sp.nov., isolated from coastal sediments.</title>
        <authorList>
            <person name="Lu D."/>
            <person name="Zhang T."/>
        </authorList>
    </citation>
    <scope>NUCLEOTIDE SEQUENCE [LARGE SCALE GENOMIC DNA]</scope>
    <source>
        <strain evidence="1 2">N1Y132</strain>
    </source>
</reference>
<accession>A0ABS1HQT0</accession>
<proteinExistence type="predicted"/>
<name>A0ABS1HQT0_9BACT</name>
<evidence type="ECO:0000313" key="2">
    <source>
        <dbReference type="Proteomes" id="UP000605676"/>
    </source>
</evidence>
<dbReference type="EMBL" id="JAENRR010000131">
    <property type="protein sequence ID" value="MBK3520030.1"/>
    <property type="molecule type" value="Genomic_DNA"/>
</dbReference>
<dbReference type="RefSeq" id="WP_200467247.1">
    <property type="nucleotide sequence ID" value="NZ_JAENRR010000131.1"/>
</dbReference>
<organism evidence="1 2">
    <name type="scientific">Carboxylicivirga marina</name>
    <dbReference type="NCBI Taxonomy" id="2800988"/>
    <lineage>
        <taxon>Bacteria</taxon>
        <taxon>Pseudomonadati</taxon>
        <taxon>Bacteroidota</taxon>
        <taxon>Bacteroidia</taxon>
        <taxon>Marinilabiliales</taxon>
        <taxon>Marinilabiliaceae</taxon>
        <taxon>Carboxylicivirga</taxon>
    </lineage>
</organism>
<keyword evidence="2" id="KW-1185">Reference proteome</keyword>
<evidence type="ECO:0000313" key="1">
    <source>
        <dbReference type="EMBL" id="MBK3520030.1"/>
    </source>
</evidence>
<protein>
    <recommendedName>
        <fullName evidence="3">STAS/SEC14 domain-containing protein</fullName>
    </recommendedName>
</protein>